<gene>
    <name evidence="1" type="ORF">ILEXP_LOCUS38443</name>
</gene>
<sequence length="61" mass="7116">MTYPTKHQEIVDKDERLQQLGPEFLLFSNFLFGFRSKGGVTSMSSCRCTITEERHSHQRLP</sequence>
<reference evidence="1 2" key="1">
    <citation type="submission" date="2024-02" db="EMBL/GenBank/DDBJ databases">
        <authorList>
            <person name="Vignale AGUSTIN F."/>
            <person name="Sosa J E."/>
            <person name="Modenutti C."/>
        </authorList>
    </citation>
    <scope>NUCLEOTIDE SEQUENCE [LARGE SCALE GENOMIC DNA]</scope>
</reference>
<evidence type="ECO:0000313" key="2">
    <source>
        <dbReference type="Proteomes" id="UP001642360"/>
    </source>
</evidence>
<dbReference type="AlphaFoldDB" id="A0ABC8THZ5"/>
<comment type="caution">
    <text evidence="1">The sequence shown here is derived from an EMBL/GenBank/DDBJ whole genome shotgun (WGS) entry which is preliminary data.</text>
</comment>
<feature type="non-terminal residue" evidence="1">
    <location>
        <position position="61"/>
    </location>
</feature>
<protein>
    <submittedName>
        <fullName evidence="1">Uncharacterized protein</fullName>
    </submittedName>
</protein>
<dbReference type="EMBL" id="CAUOFW020005203">
    <property type="protein sequence ID" value="CAK9169013.1"/>
    <property type="molecule type" value="Genomic_DNA"/>
</dbReference>
<keyword evidence="2" id="KW-1185">Reference proteome</keyword>
<accession>A0ABC8THZ5</accession>
<proteinExistence type="predicted"/>
<name>A0ABC8THZ5_9AQUA</name>
<evidence type="ECO:0000313" key="1">
    <source>
        <dbReference type="EMBL" id="CAK9169013.1"/>
    </source>
</evidence>
<organism evidence="1 2">
    <name type="scientific">Ilex paraguariensis</name>
    <name type="common">yerba mate</name>
    <dbReference type="NCBI Taxonomy" id="185542"/>
    <lineage>
        <taxon>Eukaryota</taxon>
        <taxon>Viridiplantae</taxon>
        <taxon>Streptophyta</taxon>
        <taxon>Embryophyta</taxon>
        <taxon>Tracheophyta</taxon>
        <taxon>Spermatophyta</taxon>
        <taxon>Magnoliopsida</taxon>
        <taxon>eudicotyledons</taxon>
        <taxon>Gunneridae</taxon>
        <taxon>Pentapetalae</taxon>
        <taxon>asterids</taxon>
        <taxon>campanulids</taxon>
        <taxon>Aquifoliales</taxon>
        <taxon>Aquifoliaceae</taxon>
        <taxon>Ilex</taxon>
    </lineage>
</organism>
<dbReference type="Proteomes" id="UP001642360">
    <property type="component" value="Unassembled WGS sequence"/>
</dbReference>